<reference evidence="1" key="1">
    <citation type="journal article" date="2015" name="Genome Biol. Evol.">
        <title>Organellar Genomes of White Spruce (Picea glauca): Assembly and Annotation.</title>
        <authorList>
            <person name="Jackman S.D."/>
            <person name="Warren R.L."/>
            <person name="Gibb E.A."/>
            <person name="Vandervalk B.P."/>
            <person name="Mohamadi H."/>
            <person name="Chu J."/>
            <person name="Raymond A."/>
            <person name="Pleasance S."/>
            <person name="Coope R."/>
            <person name="Wildung M.R."/>
            <person name="Ritland C.E."/>
            <person name="Bousquet J."/>
            <person name="Jones S.J."/>
            <person name="Bohlmann J."/>
            <person name="Birol I."/>
        </authorList>
    </citation>
    <scope>NUCLEOTIDE SEQUENCE [LARGE SCALE GENOMIC DNA]</scope>
    <source>
        <tissue evidence="1">Flushing bud</tissue>
    </source>
</reference>
<comment type="caution">
    <text evidence="1">The sequence shown here is derived from an EMBL/GenBank/DDBJ whole genome shotgun (WGS) entry which is preliminary data.</text>
</comment>
<gene>
    <name evidence="1" type="ORF">ABT39_MTgene5279</name>
</gene>
<evidence type="ECO:0000313" key="1">
    <source>
        <dbReference type="EMBL" id="KUM48279.1"/>
    </source>
</evidence>
<geneLocation type="mitochondrion" evidence="1"/>
<proteinExistence type="predicted"/>
<protein>
    <submittedName>
        <fullName evidence="1">Uncharacterized protein</fullName>
    </submittedName>
</protein>
<dbReference type="EMBL" id="LKAM01000006">
    <property type="protein sequence ID" value="KUM48279.1"/>
    <property type="molecule type" value="Genomic_DNA"/>
</dbReference>
<dbReference type="AlphaFoldDB" id="A0A101LZN3"/>
<name>A0A101LZN3_PICGL</name>
<organism evidence="1">
    <name type="scientific">Picea glauca</name>
    <name type="common">White spruce</name>
    <name type="synonym">Pinus glauca</name>
    <dbReference type="NCBI Taxonomy" id="3330"/>
    <lineage>
        <taxon>Eukaryota</taxon>
        <taxon>Viridiplantae</taxon>
        <taxon>Streptophyta</taxon>
        <taxon>Embryophyta</taxon>
        <taxon>Tracheophyta</taxon>
        <taxon>Spermatophyta</taxon>
        <taxon>Pinopsida</taxon>
        <taxon>Pinidae</taxon>
        <taxon>Conifers I</taxon>
        <taxon>Pinales</taxon>
        <taxon>Pinaceae</taxon>
        <taxon>Picea</taxon>
    </lineage>
</organism>
<accession>A0A101LZN3</accession>
<sequence length="45" mass="5434">MKKYLFSYGNWKWHWDKHFPLCLLTGIMPDRLLGCPQRRPLCLLG</sequence>
<keyword evidence="1" id="KW-0496">Mitochondrion</keyword>